<dbReference type="OrthoDB" id="9778547at2"/>
<dbReference type="PROSITE" id="PS00211">
    <property type="entry name" value="ABC_TRANSPORTER_1"/>
    <property type="match status" value="1"/>
</dbReference>
<proteinExistence type="predicted"/>
<dbReference type="InterPro" id="IPR017871">
    <property type="entry name" value="ABC_transporter-like_CS"/>
</dbReference>
<keyword evidence="6 10" id="KW-0067">ATP-binding</keyword>
<dbReference type="InterPro" id="IPR050107">
    <property type="entry name" value="ABC_carbohydrate_import_ATPase"/>
</dbReference>
<organism evidence="10 11">
    <name type="scientific">Pseudotabrizicola alkalilacus</name>
    <dbReference type="NCBI Taxonomy" id="2305252"/>
    <lineage>
        <taxon>Bacteria</taxon>
        <taxon>Pseudomonadati</taxon>
        <taxon>Pseudomonadota</taxon>
        <taxon>Alphaproteobacteria</taxon>
        <taxon>Rhodobacterales</taxon>
        <taxon>Paracoccaceae</taxon>
        <taxon>Pseudotabrizicola</taxon>
    </lineage>
</organism>
<name>A0A411YW78_9RHOB</name>
<evidence type="ECO:0000313" key="11">
    <source>
        <dbReference type="Proteomes" id="UP000284547"/>
    </source>
</evidence>
<keyword evidence="7" id="KW-1278">Translocase</keyword>
<protein>
    <submittedName>
        <fullName evidence="10">Sugar ABC transporter ATP-binding protein</fullName>
    </submittedName>
</protein>
<dbReference type="GO" id="GO:0016887">
    <property type="term" value="F:ATP hydrolysis activity"/>
    <property type="evidence" value="ECO:0007669"/>
    <property type="project" value="InterPro"/>
</dbReference>
<gene>
    <name evidence="10" type="ORF">D1012_22290</name>
</gene>
<evidence type="ECO:0000313" key="10">
    <source>
        <dbReference type="EMBL" id="RGP35030.1"/>
    </source>
</evidence>
<keyword evidence="4" id="KW-0677">Repeat</keyword>
<reference evidence="10 11" key="1">
    <citation type="submission" date="2018-08" db="EMBL/GenBank/DDBJ databases">
        <title>Flavobacterium tibetense sp. nov., isolated from a wetland YonghuCo on Tibetan Plateau.</title>
        <authorList>
            <person name="Phurbu D."/>
            <person name="Lu H."/>
            <person name="Xing P."/>
        </authorList>
    </citation>
    <scope>NUCLEOTIDE SEQUENCE [LARGE SCALE GENOMIC DNA]</scope>
    <source>
        <strain evidence="10 11">DJC</strain>
    </source>
</reference>
<dbReference type="Proteomes" id="UP000284547">
    <property type="component" value="Unassembled WGS sequence"/>
</dbReference>
<evidence type="ECO:0000256" key="7">
    <source>
        <dbReference type="ARBA" id="ARBA00022967"/>
    </source>
</evidence>
<keyword evidence="11" id="KW-1185">Reference proteome</keyword>
<dbReference type="AlphaFoldDB" id="A0A411YW78"/>
<dbReference type="EMBL" id="QWEY01000097">
    <property type="protein sequence ID" value="RGP35030.1"/>
    <property type="molecule type" value="Genomic_DNA"/>
</dbReference>
<feature type="non-terminal residue" evidence="10">
    <location>
        <position position="1"/>
    </location>
</feature>
<keyword evidence="3" id="KW-0762">Sugar transport</keyword>
<feature type="domain" description="ABC transporter" evidence="9">
    <location>
        <begin position="11"/>
        <end position="128"/>
    </location>
</feature>
<accession>A0A411YW78</accession>
<keyword evidence="1" id="KW-0813">Transport</keyword>
<evidence type="ECO:0000256" key="2">
    <source>
        <dbReference type="ARBA" id="ARBA00022475"/>
    </source>
</evidence>
<dbReference type="CDD" id="cd03215">
    <property type="entry name" value="ABC_Carb_Monos_II"/>
    <property type="match status" value="1"/>
</dbReference>
<dbReference type="Gene3D" id="3.40.50.300">
    <property type="entry name" value="P-loop containing nucleotide triphosphate hydrolases"/>
    <property type="match status" value="1"/>
</dbReference>
<evidence type="ECO:0000256" key="4">
    <source>
        <dbReference type="ARBA" id="ARBA00022737"/>
    </source>
</evidence>
<keyword evidence="2" id="KW-1003">Cell membrane</keyword>
<comment type="caution">
    <text evidence="10">The sequence shown here is derived from an EMBL/GenBank/DDBJ whole genome shotgun (WGS) entry which is preliminary data.</text>
</comment>
<dbReference type="InterPro" id="IPR027417">
    <property type="entry name" value="P-loop_NTPase"/>
</dbReference>
<dbReference type="PANTHER" id="PTHR43790:SF1">
    <property type="entry name" value="XYLOSE IMPORT ATP-BINDING PROTEIN XYLG"/>
    <property type="match status" value="1"/>
</dbReference>
<dbReference type="InterPro" id="IPR003439">
    <property type="entry name" value="ABC_transporter-like_ATP-bd"/>
</dbReference>
<dbReference type="GO" id="GO:0005524">
    <property type="term" value="F:ATP binding"/>
    <property type="evidence" value="ECO:0007669"/>
    <property type="project" value="UniProtKB-KW"/>
</dbReference>
<dbReference type="Pfam" id="PF00005">
    <property type="entry name" value="ABC_tran"/>
    <property type="match status" value="1"/>
</dbReference>
<evidence type="ECO:0000256" key="5">
    <source>
        <dbReference type="ARBA" id="ARBA00022741"/>
    </source>
</evidence>
<keyword evidence="5" id="KW-0547">Nucleotide-binding</keyword>
<evidence type="ECO:0000256" key="3">
    <source>
        <dbReference type="ARBA" id="ARBA00022597"/>
    </source>
</evidence>
<evidence type="ECO:0000256" key="1">
    <source>
        <dbReference type="ARBA" id="ARBA00022448"/>
    </source>
</evidence>
<dbReference type="PANTHER" id="PTHR43790">
    <property type="entry name" value="CARBOHYDRATE TRANSPORT ATP-BINDING PROTEIN MG119-RELATED"/>
    <property type="match status" value="1"/>
</dbReference>
<evidence type="ECO:0000256" key="8">
    <source>
        <dbReference type="ARBA" id="ARBA00023136"/>
    </source>
</evidence>
<evidence type="ECO:0000256" key="6">
    <source>
        <dbReference type="ARBA" id="ARBA00022840"/>
    </source>
</evidence>
<keyword evidence="8" id="KW-0472">Membrane</keyword>
<evidence type="ECO:0000259" key="9">
    <source>
        <dbReference type="Pfam" id="PF00005"/>
    </source>
</evidence>
<dbReference type="SUPFAM" id="SSF52540">
    <property type="entry name" value="P-loop containing nucleoside triphosphate hydrolases"/>
    <property type="match status" value="1"/>
</dbReference>
<sequence>SVFGNPKNYKLEGQLKISGVEKTFKHTSDAIKSGIAYVTEDRKGDGLFLIQDIKNNITAANLNEVDHKGIINENEEVKRATEYKRSMYIKASSLEQTVGNLSGGNQQKVSLGKWLFVGPKLLILDEPTRGIDVGAKFEIYTIMNQLISEGMSIIMISSELGEVLGMSDRVYVMAEGR</sequence>
<feature type="non-terminal residue" evidence="10">
    <location>
        <position position="177"/>
    </location>
</feature>